<evidence type="ECO:0000256" key="1">
    <source>
        <dbReference type="SAM" id="MobiDB-lite"/>
    </source>
</evidence>
<dbReference type="GeneID" id="28826429"/>
<organism evidence="2 3">
    <name type="scientific">Mollisia scopiformis</name>
    <name type="common">Conifer needle endophyte fungus</name>
    <name type="synonym">Phialocephala scopiformis</name>
    <dbReference type="NCBI Taxonomy" id="149040"/>
    <lineage>
        <taxon>Eukaryota</taxon>
        <taxon>Fungi</taxon>
        <taxon>Dikarya</taxon>
        <taxon>Ascomycota</taxon>
        <taxon>Pezizomycotina</taxon>
        <taxon>Leotiomycetes</taxon>
        <taxon>Helotiales</taxon>
        <taxon>Mollisiaceae</taxon>
        <taxon>Mollisia</taxon>
    </lineage>
</organism>
<accession>A0A194XPI0</accession>
<evidence type="ECO:0000313" key="2">
    <source>
        <dbReference type="EMBL" id="KUJ21979.1"/>
    </source>
</evidence>
<name>A0A194XPI0_MOLSC</name>
<dbReference type="EMBL" id="KQ947407">
    <property type="protein sequence ID" value="KUJ21979.1"/>
    <property type="molecule type" value="Genomic_DNA"/>
</dbReference>
<feature type="compositionally biased region" description="Polar residues" evidence="1">
    <location>
        <begin position="109"/>
        <end position="125"/>
    </location>
</feature>
<dbReference type="InParanoid" id="A0A194XPI0"/>
<dbReference type="KEGG" id="psco:LY89DRAFT_694405"/>
<reference evidence="2 3" key="1">
    <citation type="submission" date="2015-10" db="EMBL/GenBank/DDBJ databases">
        <title>Full genome of DAOMC 229536 Phialocephala scopiformis, a fungal endophyte of spruce producing the potent anti-insectan compound rugulosin.</title>
        <authorList>
            <consortium name="DOE Joint Genome Institute"/>
            <person name="Walker A.K."/>
            <person name="Frasz S.L."/>
            <person name="Seifert K.A."/>
            <person name="Miller J.D."/>
            <person name="Mondo S.J."/>
            <person name="Labutti K."/>
            <person name="Lipzen A."/>
            <person name="Dockter R."/>
            <person name="Kennedy M."/>
            <person name="Grigoriev I.V."/>
            <person name="Spatafora J.W."/>
        </authorList>
    </citation>
    <scope>NUCLEOTIDE SEQUENCE [LARGE SCALE GENOMIC DNA]</scope>
    <source>
        <strain evidence="2 3">CBS 120377</strain>
    </source>
</reference>
<feature type="compositionally biased region" description="Low complexity" evidence="1">
    <location>
        <begin position="265"/>
        <end position="281"/>
    </location>
</feature>
<gene>
    <name evidence="2" type="ORF">LY89DRAFT_694405</name>
</gene>
<feature type="region of interest" description="Disordered" evidence="1">
    <location>
        <begin position="231"/>
        <end position="297"/>
    </location>
</feature>
<keyword evidence="3" id="KW-1185">Reference proteome</keyword>
<feature type="compositionally biased region" description="Low complexity" evidence="1">
    <location>
        <begin position="236"/>
        <end position="248"/>
    </location>
</feature>
<dbReference type="RefSeq" id="XP_018076334.1">
    <property type="nucleotide sequence ID" value="XM_018216703.1"/>
</dbReference>
<feature type="region of interest" description="Disordered" evidence="1">
    <location>
        <begin position="105"/>
        <end position="212"/>
    </location>
</feature>
<proteinExistence type="predicted"/>
<dbReference type="OrthoDB" id="5409998at2759"/>
<dbReference type="AlphaFoldDB" id="A0A194XPI0"/>
<evidence type="ECO:0000313" key="3">
    <source>
        <dbReference type="Proteomes" id="UP000070700"/>
    </source>
</evidence>
<sequence length="345" mass="36952">MSQPRPKNPLDVLQSMINAILIETGKALRSAQKENGRPSTAATTRLRAMVPSTTDNFHQALDDIECEILRAKAVIFRDYEELRSKRLALENPEPIIEEPEPQAMEADMNGTSSTPADTTQDTSTPIKAEPRLVESPEKEAVLSEDTLKQETSEATNDMKGQNLTPPSSGNANGADSKPIGLGIDTDGAVDGPGPATAELQNSSIDSLFGPDDNNAGDSALDFGIMDFLTNTNTEGNDQSQNNQNNDFDLANFGSSTQDFNMPDLNTSADTNTNNNNSNDANKPNDDPFASLGNPGGDSMDLDLDLDMAGAGDSVFDDMFFVDETNNLGGGDMEHGEFDNAFFGLE</sequence>
<feature type="compositionally biased region" description="Polar residues" evidence="1">
    <location>
        <begin position="152"/>
        <end position="173"/>
    </location>
</feature>
<protein>
    <submittedName>
        <fullName evidence="2">Uncharacterized protein</fullName>
    </submittedName>
</protein>
<feature type="compositionally biased region" description="Basic and acidic residues" evidence="1">
    <location>
        <begin position="128"/>
        <end position="151"/>
    </location>
</feature>
<dbReference type="Proteomes" id="UP000070700">
    <property type="component" value="Unassembled WGS sequence"/>
</dbReference>